<feature type="transmembrane region" description="Helical" evidence="6">
    <location>
        <begin position="267"/>
        <end position="286"/>
    </location>
</feature>
<protein>
    <recommendedName>
        <fullName evidence="9">Major facilitator superfamily (MFS) profile domain-containing protein</fullName>
    </recommendedName>
</protein>
<proteinExistence type="inferred from homology"/>
<dbReference type="GO" id="GO:0022857">
    <property type="term" value="F:transmembrane transporter activity"/>
    <property type="evidence" value="ECO:0007669"/>
    <property type="project" value="TreeGrafter"/>
</dbReference>
<feature type="transmembrane region" description="Helical" evidence="6">
    <location>
        <begin position="107"/>
        <end position="130"/>
    </location>
</feature>
<feature type="transmembrane region" description="Helical" evidence="6">
    <location>
        <begin position="151"/>
        <end position="171"/>
    </location>
</feature>
<dbReference type="InterPro" id="IPR036259">
    <property type="entry name" value="MFS_trans_sf"/>
</dbReference>
<dbReference type="OrthoDB" id="10021397at2759"/>
<dbReference type="AlphaFoldDB" id="A0A5N6KK27"/>
<dbReference type="PANTHER" id="PTHR23501:SF102">
    <property type="entry name" value="DRUG TRANSPORTER, PUTATIVE (AFU_ORTHOLOGUE AFUA_3G08530)-RELATED"/>
    <property type="match status" value="1"/>
</dbReference>
<keyword evidence="5 6" id="KW-0472">Membrane</keyword>
<dbReference type="SUPFAM" id="SSF103473">
    <property type="entry name" value="MFS general substrate transporter"/>
    <property type="match status" value="1"/>
</dbReference>
<comment type="caution">
    <text evidence="7">The sequence shown here is derived from an EMBL/GenBank/DDBJ whole genome shotgun (WGS) entry which is preliminary data.</text>
</comment>
<feature type="transmembrane region" description="Helical" evidence="6">
    <location>
        <begin position="191"/>
        <end position="212"/>
    </location>
</feature>
<keyword evidence="8" id="KW-1185">Reference proteome</keyword>
<dbReference type="Gene3D" id="1.20.1720.10">
    <property type="entry name" value="Multidrug resistance protein D"/>
    <property type="match status" value="1"/>
</dbReference>
<sequence length="327" mass="36017">MGRVCSYTIGCHVVYHKRIDLPQRKSFYPILICLCICIFIATLDTVIIAASLPAIASSLKATSSEAYWCGSGFLFARTVAQPIYGGLAETFGIFDLHFVWGYWRWNIVSSLVIGAVGTTFTIIYEGFIALNPMIPPRIFKDRTASLGYLTTWCRALVLWAYAYFITLYFVVCKSTRSLAPQKLVDVSIATALVSFFTSLGEAFGLAIGNAVFQNRWDMKLKKNIEEGLIPEELIVGGKMAENIGKALDGFPQDVQDIYRGMMADDIGSLWVVVTVFAGIALVGFIISKDIRLDGVGFASEDVAGIEHFEVNSEEDGSKGFQTPLEKV</sequence>
<evidence type="ECO:0000256" key="1">
    <source>
        <dbReference type="ARBA" id="ARBA00004141"/>
    </source>
</evidence>
<comment type="similarity">
    <text evidence="2">Belongs to the major facilitator superfamily. TCR/Tet family.</text>
</comment>
<dbReference type="GO" id="GO:0005886">
    <property type="term" value="C:plasma membrane"/>
    <property type="evidence" value="ECO:0007669"/>
    <property type="project" value="TreeGrafter"/>
</dbReference>
<accession>A0A5N6KK27</accession>
<dbReference type="EMBL" id="VIGI01000002">
    <property type="protein sequence ID" value="KAB8304052.1"/>
    <property type="molecule type" value="Genomic_DNA"/>
</dbReference>
<evidence type="ECO:0000256" key="3">
    <source>
        <dbReference type="ARBA" id="ARBA00022692"/>
    </source>
</evidence>
<comment type="subcellular location">
    <subcellularLocation>
        <location evidence="1">Membrane</location>
        <topology evidence="1">Multi-pass membrane protein</topology>
    </subcellularLocation>
</comment>
<evidence type="ECO:0000256" key="2">
    <source>
        <dbReference type="ARBA" id="ARBA00007520"/>
    </source>
</evidence>
<gene>
    <name evidence="7" type="ORF">EYC80_005397</name>
</gene>
<dbReference type="Proteomes" id="UP000326757">
    <property type="component" value="Unassembled WGS sequence"/>
</dbReference>
<keyword evidence="4 6" id="KW-1133">Transmembrane helix</keyword>
<evidence type="ECO:0000256" key="4">
    <source>
        <dbReference type="ARBA" id="ARBA00022989"/>
    </source>
</evidence>
<organism evidence="7 8">
    <name type="scientific">Monilinia laxa</name>
    <name type="common">Brown rot fungus</name>
    <name type="synonym">Sclerotinia laxa</name>
    <dbReference type="NCBI Taxonomy" id="61186"/>
    <lineage>
        <taxon>Eukaryota</taxon>
        <taxon>Fungi</taxon>
        <taxon>Dikarya</taxon>
        <taxon>Ascomycota</taxon>
        <taxon>Pezizomycotina</taxon>
        <taxon>Leotiomycetes</taxon>
        <taxon>Helotiales</taxon>
        <taxon>Sclerotiniaceae</taxon>
        <taxon>Monilinia</taxon>
    </lineage>
</organism>
<evidence type="ECO:0000313" key="7">
    <source>
        <dbReference type="EMBL" id="KAB8304052.1"/>
    </source>
</evidence>
<dbReference type="PANTHER" id="PTHR23501">
    <property type="entry name" value="MAJOR FACILITATOR SUPERFAMILY"/>
    <property type="match status" value="1"/>
</dbReference>
<keyword evidence="3 6" id="KW-0812">Transmembrane</keyword>
<evidence type="ECO:0000256" key="5">
    <source>
        <dbReference type="ARBA" id="ARBA00023136"/>
    </source>
</evidence>
<feature type="transmembrane region" description="Helical" evidence="6">
    <location>
        <begin position="27"/>
        <end position="50"/>
    </location>
</feature>
<evidence type="ECO:0000256" key="6">
    <source>
        <dbReference type="SAM" id="Phobius"/>
    </source>
</evidence>
<evidence type="ECO:0000313" key="8">
    <source>
        <dbReference type="Proteomes" id="UP000326757"/>
    </source>
</evidence>
<reference evidence="7 8" key="1">
    <citation type="submission" date="2019-06" db="EMBL/GenBank/DDBJ databases">
        <title>Genome Sequence of the Brown Rot Fungal Pathogen Monilinia laxa.</title>
        <authorList>
            <person name="De Miccolis Angelini R.M."/>
            <person name="Landi L."/>
            <person name="Abate D."/>
            <person name="Pollastro S."/>
            <person name="Romanazzi G."/>
            <person name="Faretra F."/>
        </authorList>
    </citation>
    <scope>NUCLEOTIDE SEQUENCE [LARGE SCALE GENOMIC DNA]</scope>
    <source>
        <strain evidence="7 8">Mlax316</strain>
    </source>
</reference>
<evidence type="ECO:0008006" key="9">
    <source>
        <dbReference type="Google" id="ProtNLM"/>
    </source>
</evidence>
<name>A0A5N6KK27_MONLA</name>